<keyword evidence="3" id="KW-1185">Reference proteome</keyword>
<name>A0A1Z4GDM3_9CYAN</name>
<feature type="coiled-coil region" evidence="1">
    <location>
        <begin position="248"/>
        <end position="316"/>
    </location>
</feature>
<evidence type="ECO:0000256" key="1">
    <source>
        <dbReference type="SAM" id="Coils"/>
    </source>
</evidence>
<dbReference type="AlphaFoldDB" id="A0A1Z4GDM3"/>
<accession>A0A1Z4GDM3</accession>
<proteinExistence type="predicted"/>
<gene>
    <name evidence="2" type="ORF">NIES21_12250</name>
</gene>
<protein>
    <recommendedName>
        <fullName evidence="4">Myosin heavy chain</fullName>
    </recommendedName>
</protein>
<dbReference type="EMBL" id="AP018174">
    <property type="protein sequence ID" value="BAY15408.1"/>
    <property type="molecule type" value="Genomic_DNA"/>
</dbReference>
<dbReference type="OrthoDB" id="466620at2"/>
<keyword evidence="1" id="KW-0175">Coiled coil</keyword>
<evidence type="ECO:0000313" key="2">
    <source>
        <dbReference type="EMBL" id="BAY15408.1"/>
    </source>
</evidence>
<sequence>MTSVAVKDSKQQLIQAFQQILTERKKLESKIATKQEEAEKVKNQEILTAASTYTVDSIVKGLADLQLEFGSIVNSLSEKLAKENSKLDELNRGIEIATQHLQELQKIRIVADTLDILTQEHQEKLKTLEQDTTSKQEAIEKEIALKRKEWQKEQSEYEEAVTAYNDVTNKERQQEQEEYQYKLETTRKLNTDAYEAKKRNLERDIQEKTQEKEKDWAEREKILSSNQSLFKEYQQKVTAFPGELEEAVKKAREEAIKETSQKAKIEADLFEKEWESSKQSYEQKIQSLEETIIKQVEQIESISTQLQATLKQAQDLAMRAFGNSAAK</sequence>
<organism evidence="2 3">
    <name type="scientific">Anabaenopsis circularis NIES-21</name>
    <dbReference type="NCBI Taxonomy" id="1085406"/>
    <lineage>
        <taxon>Bacteria</taxon>
        <taxon>Bacillati</taxon>
        <taxon>Cyanobacteriota</taxon>
        <taxon>Cyanophyceae</taxon>
        <taxon>Nostocales</taxon>
        <taxon>Nodulariaceae</taxon>
        <taxon>Anabaenopsis</taxon>
    </lineage>
</organism>
<reference evidence="2 3" key="1">
    <citation type="submission" date="2017-06" db="EMBL/GenBank/DDBJ databases">
        <title>Genome sequencing of cyanobaciteial culture collection at National Institute for Environmental Studies (NIES).</title>
        <authorList>
            <person name="Hirose Y."/>
            <person name="Shimura Y."/>
            <person name="Fujisawa T."/>
            <person name="Nakamura Y."/>
            <person name="Kawachi M."/>
        </authorList>
    </citation>
    <scope>NUCLEOTIDE SEQUENCE [LARGE SCALE GENOMIC DNA]</scope>
    <source>
        <strain evidence="2 3">NIES-21</strain>
    </source>
</reference>
<evidence type="ECO:0000313" key="3">
    <source>
        <dbReference type="Proteomes" id="UP000218287"/>
    </source>
</evidence>
<dbReference type="Proteomes" id="UP000218287">
    <property type="component" value="Chromosome"/>
</dbReference>
<evidence type="ECO:0008006" key="4">
    <source>
        <dbReference type="Google" id="ProtNLM"/>
    </source>
</evidence>
<feature type="coiled-coil region" evidence="1">
    <location>
        <begin position="73"/>
        <end position="131"/>
    </location>
</feature>
<feature type="coiled-coil region" evidence="1">
    <location>
        <begin position="10"/>
        <end position="44"/>
    </location>
</feature>